<dbReference type="EMBL" id="JAIWYP010000001">
    <property type="protein sequence ID" value="KAH3882450.1"/>
    <property type="molecule type" value="Genomic_DNA"/>
</dbReference>
<accession>A0A9D4RXC4</accession>
<keyword evidence="2" id="KW-1185">Reference proteome</keyword>
<reference evidence="1" key="2">
    <citation type="submission" date="2020-11" db="EMBL/GenBank/DDBJ databases">
        <authorList>
            <person name="McCartney M.A."/>
            <person name="Auch B."/>
            <person name="Kono T."/>
            <person name="Mallez S."/>
            <person name="Becker A."/>
            <person name="Gohl D.M."/>
            <person name="Silverstein K.A.T."/>
            <person name="Koren S."/>
            <person name="Bechman K.B."/>
            <person name="Herman A."/>
            <person name="Abrahante J.E."/>
            <person name="Garbe J."/>
        </authorList>
    </citation>
    <scope>NUCLEOTIDE SEQUENCE</scope>
    <source>
        <strain evidence="1">Duluth1</strain>
        <tissue evidence="1">Whole animal</tissue>
    </source>
</reference>
<gene>
    <name evidence="1" type="ORF">DPMN_006390</name>
</gene>
<evidence type="ECO:0000313" key="1">
    <source>
        <dbReference type="EMBL" id="KAH3882450.1"/>
    </source>
</evidence>
<name>A0A9D4RXC4_DREPO</name>
<reference evidence="1" key="1">
    <citation type="journal article" date="2019" name="bioRxiv">
        <title>The Genome of the Zebra Mussel, Dreissena polymorpha: A Resource for Invasive Species Research.</title>
        <authorList>
            <person name="McCartney M.A."/>
            <person name="Auch B."/>
            <person name="Kono T."/>
            <person name="Mallez S."/>
            <person name="Zhang Y."/>
            <person name="Obille A."/>
            <person name="Becker A."/>
            <person name="Abrahante J.E."/>
            <person name="Garbe J."/>
            <person name="Badalamenti J.P."/>
            <person name="Herman A."/>
            <person name="Mangelson H."/>
            <person name="Liachko I."/>
            <person name="Sullivan S."/>
            <person name="Sone E.D."/>
            <person name="Koren S."/>
            <person name="Silverstein K.A.T."/>
            <person name="Beckman K.B."/>
            <person name="Gohl D.M."/>
        </authorList>
    </citation>
    <scope>NUCLEOTIDE SEQUENCE</scope>
    <source>
        <strain evidence="1">Duluth1</strain>
        <tissue evidence="1">Whole animal</tissue>
    </source>
</reference>
<organism evidence="1 2">
    <name type="scientific">Dreissena polymorpha</name>
    <name type="common">Zebra mussel</name>
    <name type="synonym">Mytilus polymorpha</name>
    <dbReference type="NCBI Taxonomy" id="45954"/>
    <lineage>
        <taxon>Eukaryota</taxon>
        <taxon>Metazoa</taxon>
        <taxon>Spiralia</taxon>
        <taxon>Lophotrochozoa</taxon>
        <taxon>Mollusca</taxon>
        <taxon>Bivalvia</taxon>
        <taxon>Autobranchia</taxon>
        <taxon>Heteroconchia</taxon>
        <taxon>Euheterodonta</taxon>
        <taxon>Imparidentia</taxon>
        <taxon>Neoheterodontei</taxon>
        <taxon>Myida</taxon>
        <taxon>Dreissenoidea</taxon>
        <taxon>Dreissenidae</taxon>
        <taxon>Dreissena</taxon>
    </lineage>
</organism>
<dbReference type="Proteomes" id="UP000828390">
    <property type="component" value="Unassembled WGS sequence"/>
</dbReference>
<proteinExistence type="predicted"/>
<evidence type="ECO:0000313" key="2">
    <source>
        <dbReference type="Proteomes" id="UP000828390"/>
    </source>
</evidence>
<sequence length="58" mass="6718">MSDLSDSDLEVTIIAGFLRGHDFRTHQALKGTMRNRTSLWKHRACKENNTNGSRCRRK</sequence>
<comment type="caution">
    <text evidence="1">The sequence shown here is derived from an EMBL/GenBank/DDBJ whole genome shotgun (WGS) entry which is preliminary data.</text>
</comment>
<protein>
    <submittedName>
        <fullName evidence="1">Uncharacterized protein</fullName>
    </submittedName>
</protein>
<dbReference type="AlphaFoldDB" id="A0A9D4RXC4"/>